<sequence>MVSAPQGKREALHPPVNARARLALASCHGAFPVTGLGSLSCCFQTPALKLAPASCGVSDPCQIATATQHPKPPDLLPSSYLDPLIGGFVLSAAGTFTLEIHHGIIIIMLHPSLLSGTNIKTAIVIWAQRLSATPTVGHHRQILMSPLLLHVLQRVGTTIDLHPAYLEEGAQGENDAADQPDPKLNHLPRGAYTIYDGRVELMTQSLDIGATLINIQHGHIQHRHLTGNLSIRLLILAHHQHDRADYQIMGPLFPFSHPLHRLSYTTLHAHVGSSPGKS</sequence>
<dbReference type="Proteomes" id="UP000001471">
    <property type="component" value="Unassembled WGS sequence"/>
</dbReference>
<accession>B2W625</accession>
<dbReference type="EMBL" id="DS231619">
    <property type="protein sequence ID" value="EDU49103.1"/>
    <property type="molecule type" value="Genomic_DNA"/>
</dbReference>
<proteinExistence type="predicted"/>
<gene>
    <name evidence="1" type="ORF">PTRG_06183</name>
</gene>
<organism evidence="1 2">
    <name type="scientific">Pyrenophora tritici-repentis (strain Pt-1C-BFP)</name>
    <name type="common">Wheat tan spot fungus</name>
    <name type="synonym">Drechslera tritici-repentis</name>
    <dbReference type="NCBI Taxonomy" id="426418"/>
    <lineage>
        <taxon>Eukaryota</taxon>
        <taxon>Fungi</taxon>
        <taxon>Dikarya</taxon>
        <taxon>Ascomycota</taxon>
        <taxon>Pezizomycotina</taxon>
        <taxon>Dothideomycetes</taxon>
        <taxon>Pleosporomycetidae</taxon>
        <taxon>Pleosporales</taxon>
        <taxon>Pleosporineae</taxon>
        <taxon>Pleosporaceae</taxon>
        <taxon>Pyrenophora</taxon>
    </lineage>
</organism>
<dbReference type="HOGENOM" id="CLU_1001642_0_0_1"/>
<name>B2W625_PYRTR</name>
<evidence type="ECO:0000313" key="1">
    <source>
        <dbReference type="EMBL" id="EDU49103.1"/>
    </source>
</evidence>
<reference evidence="2" key="1">
    <citation type="journal article" date="2013" name="G3 (Bethesda)">
        <title>Comparative genomics of a plant-pathogenic fungus, Pyrenophora tritici-repentis, reveals transduplication and the impact of repeat elements on pathogenicity and population divergence.</title>
        <authorList>
            <person name="Manning V.A."/>
            <person name="Pandelova I."/>
            <person name="Dhillon B."/>
            <person name="Wilhelm L.J."/>
            <person name="Goodwin S.B."/>
            <person name="Berlin A.M."/>
            <person name="Figueroa M."/>
            <person name="Freitag M."/>
            <person name="Hane J.K."/>
            <person name="Henrissat B."/>
            <person name="Holman W.H."/>
            <person name="Kodira C.D."/>
            <person name="Martin J."/>
            <person name="Oliver R.P."/>
            <person name="Robbertse B."/>
            <person name="Schackwitz W."/>
            <person name="Schwartz D.C."/>
            <person name="Spatafora J.W."/>
            <person name="Turgeon B.G."/>
            <person name="Yandava C."/>
            <person name="Young S."/>
            <person name="Zhou S."/>
            <person name="Zeng Q."/>
            <person name="Grigoriev I.V."/>
            <person name="Ma L.-J."/>
            <person name="Ciuffetti L.M."/>
        </authorList>
    </citation>
    <scope>NUCLEOTIDE SEQUENCE [LARGE SCALE GENOMIC DNA]</scope>
    <source>
        <strain evidence="2">Pt-1C-BFP</strain>
    </source>
</reference>
<dbReference type="InParanoid" id="B2W625"/>
<protein>
    <submittedName>
        <fullName evidence="1">Uncharacterized protein</fullName>
    </submittedName>
</protein>
<evidence type="ECO:0000313" key="2">
    <source>
        <dbReference type="Proteomes" id="UP000001471"/>
    </source>
</evidence>
<dbReference type="AlphaFoldDB" id="B2W625"/>